<keyword evidence="1" id="KW-1133">Transmembrane helix</keyword>
<protein>
    <submittedName>
        <fullName evidence="2">Uncharacterized protein</fullName>
    </submittedName>
</protein>
<evidence type="ECO:0000313" key="2">
    <source>
        <dbReference type="EMBL" id="QDL10247.1"/>
    </source>
</evidence>
<sequence length="62" mass="7049">MQNQLGFVFKVFLLSAGLSALIKYILPNLYIPPTATNALVIVFLPSVILTSVFLWRLQRRQN</sequence>
<organism evidence="2 3">
    <name type="scientific">Brasilonema sennae CENA114</name>
    <dbReference type="NCBI Taxonomy" id="415709"/>
    <lineage>
        <taxon>Bacteria</taxon>
        <taxon>Bacillati</taxon>
        <taxon>Cyanobacteriota</taxon>
        <taxon>Cyanophyceae</taxon>
        <taxon>Nostocales</taxon>
        <taxon>Scytonemataceae</taxon>
        <taxon>Brasilonema</taxon>
        <taxon>Bromeliae group (in: Brasilonema)</taxon>
    </lineage>
</organism>
<evidence type="ECO:0000313" key="3">
    <source>
        <dbReference type="Proteomes" id="UP000503129"/>
    </source>
</evidence>
<keyword evidence="3" id="KW-1185">Reference proteome</keyword>
<gene>
    <name evidence="2" type="ORF">DP114_22210</name>
</gene>
<feature type="transmembrane region" description="Helical" evidence="1">
    <location>
        <begin position="38"/>
        <end position="57"/>
    </location>
</feature>
<dbReference type="EMBL" id="CP030118">
    <property type="protein sequence ID" value="QDL10247.1"/>
    <property type="molecule type" value="Genomic_DNA"/>
</dbReference>
<keyword evidence="1" id="KW-0812">Transmembrane</keyword>
<name>A0A856MM28_9CYAN</name>
<dbReference type="AlphaFoldDB" id="A0A856MM28"/>
<accession>A0A856MM28</accession>
<dbReference type="Proteomes" id="UP000503129">
    <property type="component" value="Chromosome"/>
</dbReference>
<proteinExistence type="predicted"/>
<reference evidence="2 3" key="1">
    <citation type="submission" date="2018-06" db="EMBL/GenBank/DDBJ databases">
        <title>Comparative genomics of Brasilonema spp. strains.</title>
        <authorList>
            <person name="Alvarenga D.O."/>
            <person name="Fiore M.F."/>
            <person name="Varani A.M."/>
        </authorList>
    </citation>
    <scope>NUCLEOTIDE SEQUENCE [LARGE SCALE GENOMIC DNA]</scope>
    <source>
        <strain evidence="2 3">CENA114</strain>
    </source>
</reference>
<evidence type="ECO:0000256" key="1">
    <source>
        <dbReference type="SAM" id="Phobius"/>
    </source>
</evidence>
<keyword evidence="1" id="KW-0472">Membrane</keyword>
<feature type="transmembrane region" description="Helical" evidence="1">
    <location>
        <begin position="7"/>
        <end position="26"/>
    </location>
</feature>
<dbReference type="KEGG" id="bsen:DP114_22210"/>